<evidence type="ECO:0000313" key="2">
    <source>
        <dbReference type="EMBL" id="KAK9193617.1"/>
    </source>
</evidence>
<dbReference type="Proteomes" id="UP001428341">
    <property type="component" value="Unassembled WGS sequence"/>
</dbReference>
<evidence type="ECO:0000256" key="1">
    <source>
        <dbReference type="SAM" id="MobiDB-lite"/>
    </source>
</evidence>
<dbReference type="EMBL" id="JBCGBO010000006">
    <property type="protein sequence ID" value="KAK9193617.1"/>
    <property type="molecule type" value="Genomic_DNA"/>
</dbReference>
<feature type="region of interest" description="Disordered" evidence="1">
    <location>
        <begin position="130"/>
        <end position="161"/>
    </location>
</feature>
<evidence type="ECO:0000313" key="3">
    <source>
        <dbReference type="Proteomes" id="UP001428341"/>
    </source>
</evidence>
<comment type="caution">
    <text evidence="2">The sequence shown here is derived from an EMBL/GenBank/DDBJ whole genome shotgun (WGS) entry which is preliminary data.</text>
</comment>
<sequence length="282" mass="32055">MDDDDITTVLCTLKGKTYNVGVIDPDKFSRVSVINKVLVRVYGRKMRPDEKFTLSVWVPWVYKEVEIMSDHDLIFQLREHNKMLFYCMQLYIEEIHVPHEFVPRRALFQHSAEGSLQGYVETNFPATTDLNKPYTHATSTNTNPYENDSNDHSNHETPNNLKKHVTRTNREQSEGQVHRITSTILESQDNDMVQVTVSGQNIIKNQQTASNKRKIGNQAGPSRANEVIGKSMNEVISVALWVGEQGRKVMSAVGLTFSREDEVGNYTGRKHLDKGKASAFPS</sequence>
<dbReference type="AlphaFoldDB" id="A0AAP0QG85"/>
<keyword evidence="3" id="KW-1185">Reference proteome</keyword>
<organism evidence="2 3">
    <name type="scientific">Citrus x changshan-huyou</name>
    <dbReference type="NCBI Taxonomy" id="2935761"/>
    <lineage>
        <taxon>Eukaryota</taxon>
        <taxon>Viridiplantae</taxon>
        <taxon>Streptophyta</taxon>
        <taxon>Embryophyta</taxon>
        <taxon>Tracheophyta</taxon>
        <taxon>Spermatophyta</taxon>
        <taxon>Magnoliopsida</taxon>
        <taxon>eudicotyledons</taxon>
        <taxon>Gunneridae</taxon>
        <taxon>Pentapetalae</taxon>
        <taxon>rosids</taxon>
        <taxon>malvids</taxon>
        <taxon>Sapindales</taxon>
        <taxon>Rutaceae</taxon>
        <taxon>Aurantioideae</taxon>
        <taxon>Citrus</taxon>
    </lineage>
</organism>
<feature type="compositionally biased region" description="Polar residues" evidence="1">
    <location>
        <begin position="130"/>
        <end position="147"/>
    </location>
</feature>
<reference evidence="2 3" key="1">
    <citation type="submission" date="2024-05" db="EMBL/GenBank/DDBJ databases">
        <title>Haplotype-resolved chromosome-level genome assembly of Huyou (Citrus changshanensis).</title>
        <authorList>
            <person name="Miao C."/>
            <person name="Chen W."/>
            <person name="Wu Y."/>
            <person name="Wang L."/>
            <person name="Zhao S."/>
            <person name="Grierson D."/>
            <person name="Xu C."/>
            <person name="Chen K."/>
        </authorList>
    </citation>
    <scope>NUCLEOTIDE SEQUENCE [LARGE SCALE GENOMIC DNA]</scope>
    <source>
        <strain evidence="2">01-14</strain>
        <tissue evidence="2">Leaf</tissue>
    </source>
</reference>
<accession>A0AAP0QG85</accession>
<gene>
    <name evidence="2" type="ORF">WN944_004314</name>
</gene>
<proteinExistence type="predicted"/>
<protein>
    <submittedName>
        <fullName evidence="2">Uncharacterized protein</fullName>
    </submittedName>
</protein>
<name>A0AAP0QG85_9ROSI</name>